<evidence type="ECO:0008006" key="4">
    <source>
        <dbReference type="Google" id="ProtNLM"/>
    </source>
</evidence>
<dbReference type="RefSeq" id="WP_207775260.1">
    <property type="nucleotide sequence ID" value="NZ_ONZG01000014.1"/>
</dbReference>
<dbReference type="AlphaFoldDB" id="A0A2R8CET6"/>
<dbReference type="Proteomes" id="UP000244898">
    <property type="component" value="Unassembled WGS sequence"/>
</dbReference>
<dbReference type="EMBL" id="ONZG01000014">
    <property type="protein sequence ID" value="SPJ30954.1"/>
    <property type="molecule type" value="Genomic_DNA"/>
</dbReference>
<accession>A0A2R8CET6</accession>
<reference evidence="3" key="1">
    <citation type="submission" date="2018-03" db="EMBL/GenBank/DDBJ databases">
        <authorList>
            <person name="Rodrigo-Torres L."/>
            <person name="Arahal R. D."/>
            <person name="Lucena T."/>
        </authorList>
    </citation>
    <scope>NUCLEOTIDE SEQUENCE [LARGE SCALE GENOMIC DNA]</scope>
    <source>
        <strain evidence="3">CECT 7615</strain>
    </source>
</reference>
<name>A0A2R8CET6_9RHOB</name>
<proteinExistence type="predicted"/>
<keyword evidence="3" id="KW-1185">Reference proteome</keyword>
<dbReference type="InterPro" id="IPR047700">
    <property type="entry name" value="NrtS-like"/>
</dbReference>
<keyword evidence="1" id="KW-1133">Transmembrane helix</keyword>
<feature type="transmembrane region" description="Helical" evidence="1">
    <location>
        <begin position="51"/>
        <end position="70"/>
    </location>
</feature>
<gene>
    <name evidence="2" type="ORF">TRM7615_04491</name>
</gene>
<keyword evidence="1" id="KW-0812">Transmembrane</keyword>
<dbReference type="NCBIfam" id="NF038050">
    <property type="entry name" value="NrtS"/>
    <property type="match status" value="1"/>
</dbReference>
<sequence>MKTFLHIARQPSVRNRALRVALVVGTVFFTINYADKLLAGTLTHSELIKAMVSYCVPFCVSTYSSVLAIMERDSV</sequence>
<protein>
    <recommendedName>
        <fullName evidence="4">Phosphoenolpyruvate protein kinase</fullName>
    </recommendedName>
</protein>
<feature type="transmembrane region" description="Helical" evidence="1">
    <location>
        <begin position="20"/>
        <end position="39"/>
    </location>
</feature>
<evidence type="ECO:0000256" key="1">
    <source>
        <dbReference type="SAM" id="Phobius"/>
    </source>
</evidence>
<organism evidence="2 3">
    <name type="scientific">Falsiruegeria mediterranea M17</name>
    <dbReference type="NCBI Taxonomy" id="1200281"/>
    <lineage>
        <taxon>Bacteria</taxon>
        <taxon>Pseudomonadati</taxon>
        <taxon>Pseudomonadota</taxon>
        <taxon>Alphaproteobacteria</taxon>
        <taxon>Rhodobacterales</taxon>
        <taxon>Roseobacteraceae</taxon>
        <taxon>Falsiruegeria</taxon>
    </lineage>
</organism>
<keyword evidence="1" id="KW-0472">Membrane</keyword>
<evidence type="ECO:0000313" key="2">
    <source>
        <dbReference type="EMBL" id="SPJ30954.1"/>
    </source>
</evidence>
<evidence type="ECO:0000313" key="3">
    <source>
        <dbReference type="Proteomes" id="UP000244898"/>
    </source>
</evidence>